<dbReference type="AlphaFoldDB" id="A0AAW3TP78"/>
<gene>
    <name evidence="1" type="ORF">GGR47_001061</name>
</gene>
<reference evidence="1 2" key="1">
    <citation type="submission" date="2020-08" db="EMBL/GenBank/DDBJ databases">
        <title>Genomic Encyclopedia of Type Strains, Phase IV (KMG-IV): sequencing the most valuable type-strain genomes for metagenomic binning, comparative biology and taxonomic classification.</title>
        <authorList>
            <person name="Goeker M."/>
        </authorList>
    </citation>
    <scope>NUCLEOTIDE SEQUENCE [LARGE SCALE GENOMIC DNA]</scope>
    <source>
        <strain evidence="1 2">DSM 15581</strain>
    </source>
</reference>
<evidence type="ECO:0000313" key="1">
    <source>
        <dbReference type="EMBL" id="MBB3874845.1"/>
    </source>
</evidence>
<accession>A0AAW3TP78</accession>
<protein>
    <submittedName>
        <fullName evidence="1">Uncharacterized protein</fullName>
    </submittedName>
</protein>
<sequence>MSASITPLRPAPPARPYNGTVCVMGTKATGFQVGHESASGNSWGNFSGPFANGVDAITTAFALNRDEYNGGCDVQICPDALADRDGVTARLRSDEGEF</sequence>
<evidence type="ECO:0000313" key="2">
    <source>
        <dbReference type="Proteomes" id="UP000528945"/>
    </source>
</evidence>
<dbReference type="EMBL" id="JACIDB010000001">
    <property type="protein sequence ID" value="MBB3874845.1"/>
    <property type="molecule type" value="Genomic_DNA"/>
</dbReference>
<dbReference type="RefSeq" id="WP_147035424.1">
    <property type="nucleotide sequence ID" value="NZ_JACIDB010000001.1"/>
</dbReference>
<comment type="caution">
    <text evidence="1">The sequence shown here is derived from an EMBL/GenBank/DDBJ whole genome shotgun (WGS) entry which is preliminary data.</text>
</comment>
<name>A0AAW3TP78_9SPHN</name>
<organism evidence="1 2">
    <name type="scientific">Sphingomonas aquatilis</name>
    <dbReference type="NCBI Taxonomy" id="93063"/>
    <lineage>
        <taxon>Bacteria</taxon>
        <taxon>Pseudomonadati</taxon>
        <taxon>Pseudomonadota</taxon>
        <taxon>Alphaproteobacteria</taxon>
        <taxon>Sphingomonadales</taxon>
        <taxon>Sphingomonadaceae</taxon>
        <taxon>Sphingomonas</taxon>
    </lineage>
</organism>
<keyword evidence="2" id="KW-1185">Reference proteome</keyword>
<proteinExistence type="predicted"/>
<dbReference type="Proteomes" id="UP000528945">
    <property type="component" value="Unassembled WGS sequence"/>
</dbReference>